<dbReference type="Gene3D" id="2.60.120.890">
    <property type="entry name" value="BT2081, beta-jelly-roll domain"/>
    <property type="match status" value="1"/>
</dbReference>
<reference evidence="3" key="1">
    <citation type="submission" date="2020-10" db="EMBL/GenBank/DDBJ databases">
        <authorList>
            <person name="Gilroy R."/>
        </authorList>
    </citation>
    <scope>NUCLEOTIDE SEQUENCE</scope>
    <source>
        <strain evidence="3">1383</strain>
    </source>
</reference>
<feature type="domain" description="Putative carbohydrate metabolism" evidence="2">
    <location>
        <begin position="481"/>
        <end position="711"/>
    </location>
</feature>
<dbReference type="AlphaFoldDB" id="A0A9D1H9J1"/>
<organism evidence="3 4">
    <name type="scientific">Candidatus Merdimorpha stercoravium</name>
    <dbReference type="NCBI Taxonomy" id="2840863"/>
    <lineage>
        <taxon>Bacteria</taxon>
        <taxon>Pseudomonadati</taxon>
        <taxon>Bacteroidota</taxon>
        <taxon>Flavobacteriia</taxon>
        <taxon>Flavobacteriales</taxon>
        <taxon>Candidatus Merdimorpha</taxon>
    </lineage>
</organism>
<dbReference type="EMBL" id="DVLY01000008">
    <property type="protein sequence ID" value="HIT97290.1"/>
    <property type="molecule type" value="Genomic_DNA"/>
</dbReference>
<feature type="chain" id="PRO_5038536524" evidence="1">
    <location>
        <begin position="18"/>
        <end position="713"/>
    </location>
</feature>
<dbReference type="Proteomes" id="UP000824161">
    <property type="component" value="Unassembled WGS sequence"/>
</dbReference>
<name>A0A9D1H9J1_9FLAO</name>
<sequence>MKTTKYLLSALCLAALAAGCTKDNAMRTSSSVEGLRISVTAATPSTRTALHEDGLTVLWEEGDQLLLISNTSENTYPLTLDKASLSEDSRQADFVASQAIPEGEYYLASSNASTSFTSSRTIMFNYGDKVDMGDFEITATDATKNTHEGGLKTMALLSDKFTVSADDTEISTSLKHYSTLLEFPILLTSNTTGADVTLNSVTISSSDNVFNSKLAVVSLYGGGSKIQDLSVIFSDAPVLPVGEPYKVYMAALTSGTLDLGSNELTITVSTSAGDYTFTKPGKALEAGYRYTLGDLNIAARPNLITNEAEWNQAIAEGKTPLTLGADVELTASATLPTYDVTVTGDYTLTINVEGRTAPLSWNGWNGKFVASDHGRAKIDSKLTLTGGANLAVKNGYLYLTELEVGDGSELSGVGGRLVISYALTVASGASATIASSLVASCYILNEDGATLTVDGKLFYDAGNSPSSPNIMYDSQLPYSNFDNWYTKNGADLIGESGSEYNVWGTGNGSESAFGTAILGYNPTTPETTTVVAGKACKMFSTYIGGLGNKFAAGNVYLGKLTGISGFTGAKMTFGIPSEGRLPVAVTGYYNYQPGTIDYINNEKKTGGTDSMDLYIALATKQYSVDTNDDTSYPGGSASDLANDPNIVAYGRLTSSETTDGYSPFYIELTYKDSNFIPSGDLYLLITATSSKGGAQFTGSTSSVLYLDELNLEF</sequence>
<evidence type="ECO:0000256" key="1">
    <source>
        <dbReference type="SAM" id="SignalP"/>
    </source>
</evidence>
<dbReference type="InterPro" id="IPR038653">
    <property type="entry name" value="Put_CMD_sf"/>
</dbReference>
<evidence type="ECO:0000259" key="2">
    <source>
        <dbReference type="Pfam" id="PF13201"/>
    </source>
</evidence>
<proteinExistence type="predicted"/>
<dbReference type="PROSITE" id="PS51257">
    <property type="entry name" value="PROKAR_LIPOPROTEIN"/>
    <property type="match status" value="1"/>
</dbReference>
<reference evidence="3" key="2">
    <citation type="journal article" date="2021" name="PeerJ">
        <title>Extensive microbial diversity within the chicken gut microbiome revealed by metagenomics and culture.</title>
        <authorList>
            <person name="Gilroy R."/>
            <person name="Ravi A."/>
            <person name="Getino M."/>
            <person name="Pursley I."/>
            <person name="Horton D.L."/>
            <person name="Alikhan N.F."/>
            <person name="Baker D."/>
            <person name="Gharbi K."/>
            <person name="Hall N."/>
            <person name="Watson M."/>
            <person name="Adriaenssens E.M."/>
            <person name="Foster-Nyarko E."/>
            <person name="Jarju S."/>
            <person name="Secka A."/>
            <person name="Antonio M."/>
            <person name="Oren A."/>
            <person name="Chaudhuri R.R."/>
            <person name="La Ragione R."/>
            <person name="Hildebrand F."/>
            <person name="Pallen M.J."/>
        </authorList>
    </citation>
    <scope>NUCLEOTIDE SEQUENCE</scope>
    <source>
        <strain evidence="3">1383</strain>
    </source>
</reference>
<keyword evidence="1" id="KW-0732">Signal</keyword>
<protein>
    <submittedName>
        <fullName evidence="3">PCMD domain-containing protein</fullName>
    </submittedName>
</protein>
<accession>A0A9D1H9J1</accession>
<gene>
    <name evidence="3" type="ORF">IAC44_00460</name>
</gene>
<dbReference type="InterPro" id="IPR025112">
    <property type="entry name" value="PCMD"/>
</dbReference>
<dbReference type="Pfam" id="PF13201">
    <property type="entry name" value="PCMD"/>
    <property type="match status" value="1"/>
</dbReference>
<evidence type="ECO:0000313" key="3">
    <source>
        <dbReference type="EMBL" id="HIT97290.1"/>
    </source>
</evidence>
<comment type="caution">
    <text evidence="3">The sequence shown here is derived from an EMBL/GenBank/DDBJ whole genome shotgun (WGS) entry which is preliminary data.</text>
</comment>
<evidence type="ECO:0000313" key="4">
    <source>
        <dbReference type="Proteomes" id="UP000824161"/>
    </source>
</evidence>
<feature type="signal peptide" evidence="1">
    <location>
        <begin position="1"/>
        <end position="17"/>
    </location>
</feature>